<gene>
    <name evidence="1" type="ORF">RRG08_043330</name>
</gene>
<keyword evidence="2" id="KW-1185">Reference proteome</keyword>
<dbReference type="Proteomes" id="UP001283361">
    <property type="component" value="Unassembled WGS sequence"/>
</dbReference>
<reference evidence="1" key="1">
    <citation type="journal article" date="2023" name="G3 (Bethesda)">
        <title>A reference genome for the long-term kleptoplast-retaining sea slug Elysia crispata morphotype clarki.</title>
        <authorList>
            <person name="Eastman K.E."/>
            <person name="Pendleton A.L."/>
            <person name="Shaikh M.A."/>
            <person name="Suttiyut T."/>
            <person name="Ogas R."/>
            <person name="Tomko P."/>
            <person name="Gavelis G."/>
            <person name="Widhalm J.R."/>
            <person name="Wisecaver J.H."/>
        </authorList>
    </citation>
    <scope>NUCLEOTIDE SEQUENCE</scope>
    <source>
        <strain evidence="1">ECLA1</strain>
    </source>
</reference>
<sequence>MRLTGSNYIQSCFVLHRNFASCSKENLRQPLPDPANMKPSLCAVLLLLLLLLGAAVSADQICFEPESESQVILTLNVIDVYAAWDYNQGKVLFTAATNASDDEFTLVDLNNNITYISNTYGCSMVPGYPEVFAQCLPDDAIYVHTIDEHDLYYVWRPFGLDWLVGITKDEGTGYYQRYISRYTARNAVLDVGVTYQSSIGVSDPSVFDRNTTG</sequence>
<comment type="caution">
    <text evidence="1">The sequence shown here is derived from an EMBL/GenBank/DDBJ whole genome shotgun (WGS) entry which is preliminary data.</text>
</comment>
<organism evidence="1 2">
    <name type="scientific">Elysia crispata</name>
    <name type="common">lettuce slug</name>
    <dbReference type="NCBI Taxonomy" id="231223"/>
    <lineage>
        <taxon>Eukaryota</taxon>
        <taxon>Metazoa</taxon>
        <taxon>Spiralia</taxon>
        <taxon>Lophotrochozoa</taxon>
        <taxon>Mollusca</taxon>
        <taxon>Gastropoda</taxon>
        <taxon>Heterobranchia</taxon>
        <taxon>Euthyneura</taxon>
        <taxon>Panpulmonata</taxon>
        <taxon>Sacoglossa</taxon>
        <taxon>Placobranchoidea</taxon>
        <taxon>Plakobranchidae</taxon>
        <taxon>Elysia</taxon>
    </lineage>
</organism>
<protein>
    <submittedName>
        <fullName evidence="1">Uncharacterized protein</fullName>
    </submittedName>
</protein>
<dbReference type="EMBL" id="JAWDGP010000230">
    <property type="protein sequence ID" value="KAK3802500.1"/>
    <property type="molecule type" value="Genomic_DNA"/>
</dbReference>
<evidence type="ECO:0000313" key="2">
    <source>
        <dbReference type="Proteomes" id="UP001283361"/>
    </source>
</evidence>
<accession>A0AAE1EDB3</accession>
<proteinExistence type="predicted"/>
<name>A0AAE1EDB3_9GAST</name>
<dbReference type="AlphaFoldDB" id="A0AAE1EDB3"/>
<evidence type="ECO:0000313" key="1">
    <source>
        <dbReference type="EMBL" id="KAK3802500.1"/>
    </source>
</evidence>